<protein>
    <recommendedName>
        <fullName evidence="11">Hexosyltransferase</fullName>
        <ecNumber evidence="11">2.4.1.-</ecNumber>
    </recommendedName>
</protein>
<keyword evidence="5" id="KW-0812">Transmembrane</keyword>
<dbReference type="GO" id="GO:0000139">
    <property type="term" value="C:Golgi membrane"/>
    <property type="evidence" value="ECO:0007669"/>
    <property type="project" value="UniProtKB-SubCell"/>
</dbReference>
<organism evidence="13 14">
    <name type="scientific">Cloeon dipterum</name>
    <dbReference type="NCBI Taxonomy" id="197152"/>
    <lineage>
        <taxon>Eukaryota</taxon>
        <taxon>Metazoa</taxon>
        <taxon>Ecdysozoa</taxon>
        <taxon>Arthropoda</taxon>
        <taxon>Hexapoda</taxon>
        <taxon>Insecta</taxon>
        <taxon>Pterygota</taxon>
        <taxon>Palaeoptera</taxon>
        <taxon>Ephemeroptera</taxon>
        <taxon>Pisciforma</taxon>
        <taxon>Baetidae</taxon>
        <taxon>Cloeon</taxon>
    </lineage>
</organism>
<evidence type="ECO:0000256" key="6">
    <source>
        <dbReference type="ARBA" id="ARBA00022968"/>
    </source>
</evidence>
<keyword evidence="7" id="KW-1133">Transmembrane helix</keyword>
<dbReference type="EC" id="2.4.1.-" evidence="11"/>
<comment type="caution">
    <text evidence="13">The sequence shown here is derived from an EMBL/GenBank/DDBJ whole genome shotgun (WGS) entry which is preliminary data.</text>
</comment>
<keyword evidence="9" id="KW-0472">Membrane</keyword>
<dbReference type="Pfam" id="PF01762">
    <property type="entry name" value="Galactosyl_T"/>
    <property type="match status" value="1"/>
</dbReference>
<dbReference type="FunFam" id="3.90.550.50:FF:000001">
    <property type="entry name" value="Hexosyltransferase"/>
    <property type="match status" value="1"/>
</dbReference>
<gene>
    <name evidence="13" type="ORF">CLODIP_2_CD09013</name>
</gene>
<dbReference type="GO" id="GO:0016758">
    <property type="term" value="F:hexosyltransferase activity"/>
    <property type="evidence" value="ECO:0007669"/>
    <property type="project" value="InterPro"/>
</dbReference>
<dbReference type="AlphaFoldDB" id="A0A8S1DPS7"/>
<evidence type="ECO:0000256" key="7">
    <source>
        <dbReference type="ARBA" id="ARBA00022989"/>
    </source>
</evidence>
<evidence type="ECO:0000256" key="2">
    <source>
        <dbReference type="ARBA" id="ARBA00008661"/>
    </source>
</evidence>
<reference evidence="13 14" key="1">
    <citation type="submission" date="2020-04" db="EMBL/GenBank/DDBJ databases">
        <authorList>
            <person name="Alioto T."/>
            <person name="Alioto T."/>
            <person name="Gomez Garrido J."/>
        </authorList>
    </citation>
    <scope>NUCLEOTIDE SEQUENCE [LARGE SCALE GENOMIC DNA]</scope>
</reference>
<keyword evidence="14" id="KW-1185">Reference proteome</keyword>
<keyword evidence="8 11" id="KW-0333">Golgi apparatus</keyword>
<evidence type="ECO:0000256" key="12">
    <source>
        <dbReference type="SAM" id="MobiDB-lite"/>
    </source>
</evidence>
<comment type="similarity">
    <text evidence="2 11">Belongs to the glycosyltransferase 31 family.</text>
</comment>
<dbReference type="PANTHER" id="PTHR11214">
    <property type="entry name" value="BETA-1,3-N-ACETYLGLUCOSAMINYLTRANSFERASE"/>
    <property type="match status" value="1"/>
</dbReference>
<feature type="region of interest" description="Disordered" evidence="12">
    <location>
        <begin position="170"/>
        <end position="196"/>
    </location>
</feature>
<dbReference type="GO" id="GO:0006493">
    <property type="term" value="P:protein O-linked glycosylation"/>
    <property type="evidence" value="ECO:0007669"/>
    <property type="project" value="TreeGrafter"/>
</dbReference>
<evidence type="ECO:0000256" key="5">
    <source>
        <dbReference type="ARBA" id="ARBA00022692"/>
    </source>
</evidence>
<feature type="compositionally biased region" description="Polar residues" evidence="12">
    <location>
        <begin position="61"/>
        <end position="70"/>
    </location>
</feature>
<keyword evidence="3 11" id="KW-0328">Glycosyltransferase</keyword>
<feature type="compositionally biased region" description="Low complexity" evidence="12">
    <location>
        <begin position="180"/>
        <end position="196"/>
    </location>
</feature>
<evidence type="ECO:0000256" key="9">
    <source>
        <dbReference type="ARBA" id="ARBA00023136"/>
    </source>
</evidence>
<dbReference type="OrthoDB" id="5512589at2759"/>
<evidence type="ECO:0000313" key="13">
    <source>
        <dbReference type="EMBL" id="CAB3384422.1"/>
    </source>
</evidence>
<dbReference type="Gene3D" id="3.90.550.50">
    <property type="match status" value="1"/>
</dbReference>
<evidence type="ECO:0000256" key="8">
    <source>
        <dbReference type="ARBA" id="ARBA00023034"/>
    </source>
</evidence>
<name>A0A8S1DPS7_9INSE</name>
<feature type="region of interest" description="Disordered" evidence="12">
    <location>
        <begin position="61"/>
        <end position="105"/>
    </location>
</feature>
<keyword evidence="10" id="KW-0325">Glycoprotein</keyword>
<evidence type="ECO:0000256" key="3">
    <source>
        <dbReference type="ARBA" id="ARBA00022676"/>
    </source>
</evidence>
<accession>A0A8S1DPS7</accession>
<dbReference type="PANTHER" id="PTHR11214:SF379">
    <property type="entry name" value="HEXOSYLTRANSFERASE-RELATED"/>
    <property type="match status" value="1"/>
</dbReference>
<evidence type="ECO:0000313" key="14">
    <source>
        <dbReference type="Proteomes" id="UP000494165"/>
    </source>
</evidence>
<comment type="subcellular location">
    <subcellularLocation>
        <location evidence="1 11">Golgi apparatus membrane</location>
        <topology evidence="1 11">Single-pass type II membrane protein</topology>
    </subcellularLocation>
</comment>
<dbReference type="Proteomes" id="UP000494165">
    <property type="component" value="Unassembled WGS sequence"/>
</dbReference>
<sequence>MLCRVRMFYSLMLGLTGFTLMLCSFFYASPAAMREGTLEVIQLNQTMPQAAAVLQAQSQTSAGSAEASSENIKKELSETAPDTNKPNQEPISVSDSAVPESPVEVKTAEVLPAEEVPPPVVLVTATNITSKATTDELEAKSEPVVMVAAASPESSAPSAATVAASKPAKESVIQKIPPQSAAASAPSGAASASSASSSSSSVVATRDLYEGGHDLPNAELCPEFGAGLRLLILITTAPAHAEARKAIRLTWGTYGHRKDMAVGFLVGGVNDEKVRSALYSESELYGDIIQSHFFDSYDNLTLKTVSALEWIDTYCYQVKFILKTDDDMFINVPRLLQFVDKHANDKRSIYGRLAKKWKPIRNKKSKYYVSKEQYKQVLFPDFTTGPAYLMTSDVVHELYVGALNLTYLKLEDVYTTGIVAQQLKIRRLHAPEFLNKRMNWHACHVIKGISFHMVKYHEQFDLWKKLQDGKTKCK</sequence>
<dbReference type="InterPro" id="IPR002659">
    <property type="entry name" value="Glyco_trans_31"/>
</dbReference>
<keyword evidence="6" id="KW-0735">Signal-anchor</keyword>
<dbReference type="EMBL" id="CADEPI010000350">
    <property type="protein sequence ID" value="CAB3384422.1"/>
    <property type="molecule type" value="Genomic_DNA"/>
</dbReference>
<evidence type="ECO:0000256" key="10">
    <source>
        <dbReference type="ARBA" id="ARBA00023180"/>
    </source>
</evidence>
<proteinExistence type="inferred from homology"/>
<evidence type="ECO:0000256" key="1">
    <source>
        <dbReference type="ARBA" id="ARBA00004323"/>
    </source>
</evidence>
<evidence type="ECO:0000256" key="11">
    <source>
        <dbReference type="RuleBase" id="RU363063"/>
    </source>
</evidence>
<keyword evidence="4" id="KW-0808">Transferase</keyword>
<feature type="compositionally biased region" description="Polar residues" evidence="12">
    <location>
        <begin position="80"/>
        <end position="95"/>
    </location>
</feature>
<evidence type="ECO:0000256" key="4">
    <source>
        <dbReference type="ARBA" id="ARBA00022679"/>
    </source>
</evidence>